<dbReference type="PROSITE" id="PS50983">
    <property type="entry name" value="FE_B12_PBP"/>
    <property type="match status" value="1"/>
</dbReference>
<dbReference type="PANTHER" id="PTHR30532">
    <property type="entry name" value="IRON III DICITRATE-BINDING PERIPLASMIC PROTEIN"/>
    <property type="match status" value="1"/>
</dbReference>
<dbReference type="PANTHER" id="PTHR30532:SF24">
    <property type="entry name" value="FERRIC ENTEROBACTIN-BINDING PERIPLASMIC PROTEIN FEPB"/>
    <property type="match status" value="1"/>
</dbReference>
<organism evidence="8 9">
    <name type="scientific">Cohnella rhizosphaerae</name>
    <dbReference type="NCBI Taxonomy" id="1457232"/>
    <lineage>
        <taxon>Bacteria</taxon>
        <taxon>Bacillati</taxon>
        <taxon>Bacillota</taxon>
        <taxon>Bacilli</taxon>
        <taxon>Bacillales</taxon>
        <taxon>Paenibacillaceae</taxon>
        <taxon>Cohnella</taxon>
    </lineage>
</organism>
<dbReference type="SUPFAM" id="SSF53807">
    <property type="entry name" value="Helical backbone' metal receptor"/>
    <property type="match status" value="1"/>
</dbReference>
<dbReference type="GO" id="GO:0030288">
    <property type="term" value="C:outer membrane-bounded periplasmic space"/>
    <property type="evidence" value="ECO:0007669"/>
    <property type="project" value="TreeGrafter"/>
</dbReference>
<evidence type="ECO:0000259" key="7">
    <source>
        <dbReference type="PROSITE" id="PS50983"/>
    </source>
</evidence>
<proteinExistence type="inferred from homology"/>
<feature type="domain" description="Fe/B12 periplasmic-binding" evidence="7">
    <location>
        <begin position="90"/>
        <end position="357"/>
    </location>
</feature>
<dbReference type="InterPro" id="IPR051313">
    <property type="entry name" value="Bact_iron-sidero_bind"/>
</dbReference>
<dbReference type="RefSeq" id="WP_277531686.1">
    <property type="nucleotide sequence ID" value="NZ_JAPDIA010000003.1"/>
</dbReference>
<comment type="similarity">
    <text evidence="2">Belongs to the bacterial solute-binding protein 8 family.</text>
</comment>
<gene>
    <name evidence="8" type="ORF">OMP40_12365</name>
</gene>
<dbReference type="PROSITE" id="PS51257">
    <property type="entry name" value="PROKAR_LIPOPROTEIN"/>
    <property type="match status" value="1"/>
</dbReference>
<keyword evidence="4" id="KW-0732">Signal</keyword>
<comment type="caution">
    <text evidence="8">The sequence shown here is derived from an EMBL/GenBank/DDBJ whole genome shotgun (WGS) entry which is preliminary data.</text>
</comment>
<evidence type="ECO:0000256" key="2">
    <source>
        <dbReference type="ARBA" id="ARBA00008814"/>
    </source>
</evidence>
<protein>
    <submittedName>
        <fullName evidence="8">ABC transporter substrate-binding protein</fullName>
    </submittedName>
</protein>
<evidence type="ECO:0000313" key="8">
    <source>
        <dbReference type="EMBL" id="MDG0810055.1"/>
    </source>
</evidence>
<evidence type="ECO:0000256" key="6">
    <source>
        <dbReference type="SAM" id="MobiDB-lite"/>
    </source>
</evidence>
<dbReference type="InterPro" id="IPR002491">
    <property type="entry name" value="ABC_transptr_periplasmic_BD"/>
</dbReference>
<feature type="region of interest" description="Disordered" evidence="6">
    <location>
        <begin position="30"/>
        <end position="61"/>
    </location>
</feature>
<evidence type="ECO:0000256" key="3">
    <source>
        <dbReference type="ARBA" id="ARBA00022448"/>
    </source>
</evidence>
<reference evidence="8" key="1">
    <citation type="submission" date="2022-10" db="EMBL/GenBank/DDBJ databases">
        <title>Comparative genomic analysis of Cohnella hashimotonis sp. nov., isolated from the International Space Station.</title>
        <authorList>
            <person name="Simpson A."/>
            <person name="Venkateswaran K."/>
        </authorList>
    </citation>
    <scope>NUCLEOTIDE SEQUENCE</scope>
    <source>
        <strain evidence="8">DSM 28161</strain>
    </source>
</reference>
<feature type="compositionally biased region" description="Low complexity" evidence="6">
    <location>
        <begin position="40"/>
        <end position="61"/>
    </location>
</feature>
<evidence type="ECO:0000256" key="1">
    <source>
        <dbReference type="ARBA" id="ARBA00004196"/>
    </source>
</evidence>
<accession>A0A9X4QSY4</accession>
<evidence type="ECO:0000256" key="5">
    <source>
        <dbReference type="SAM" id="Coils"/>
    </source>
</evidence>
<evidence type="ECO:0000256" key="4">
    <source>
        <dbReference type="ARBA" id="ARBA00022729"/>
    </source>
</evidence>
<keyword evidence="9" id="KW-1185">Reference proteome</keyword>
<comment type="subcellular location">
    <subcellularLocation>
        <location evidence="1">Cell envelope</location>
    </subcellularLocation>
</comment>
<dbReference type="Proteomes" id="UP001153404">
    <property type="component" value="Unassembled WGS sequence"/>
</dbReference>
<name>A0A9X4QSY4_9BACL</name>
<evidence type="ECO:0000313" key="9">
    <source>
        <dbReference type="Proteomes" id="UP001153404"/>
    </source>
</evidence>
<sequence length="358" mass="37840">MMNRFKWWPAFVGLMLLLVLLSACGRGTNEASGSPGAGAGATASASAGGAEAGGSDSPAASAGASEASAAYPRTVTSVGGDVTIPERPKKVAVLHWGYTDSLLLFDLDSAAFALPFTEKQSLLGTDAYKAYADKIADIRIVGENTEVNLEKLAAYGPDLIIAGNKTNEKVLPQLSQVATTVVIDEAQTDVWSNWQALVTEIGEILGQEQVAADYIAGYRSELAAAKAKLAELQGTVAFLQVRDKTVYLQGSDYLKDYYDGLGLQAPEGDIGKTGAELSLEGLSALDPDYLVLGYFNYRDSTMAAFTDTWKDSTIWKNLKAVKNGHVYGVDGQMVLGYGPIDRRTGVKVISDALSGAAR</sequence>
<dbReference type="EMBL" id="JAPDIA010000003">
    <property type="protein sequence ID" value="MDG0810055.1"/>
    <property type="molecule type" value="Genomic_DNA"/>
</dbReference>
<keyword evidence="3" id="KW-0813">Transport</keyword>
<feature type="coiled-coil region" evidence="5">
    <location>
        <begin position="215"/>
        <end position="242"/>
    </location>
</feature>
<dbReference type="Pfam" id="PF01497">
    <property type="entry name" value="Peripla_BP_2"/>
    <property type="match status" value="1"/>
</dbReference>
<dbReference type="Gene3D" id="3.40.50.1980">
    <property type="entry name" value="Nitrogenase molybdenum iron protein domain"/>
    <property type="match status" value="2"/>
</dbReference>
<keyword evidence="5" id="KW-0175">Coiled coil</keyword>
<dbReference type="AlphaFoldDB" id="A0A9X4QSY4"/>
<dbReference type="GO" id="GO:1901678">
    <property type="term" value="P:iron coordination entity transport"/>
    <property type="evidence" value="ECO:0007669"/>
    <property type="project" value="UniProtKB-ARBA"/>
</dbReference>